<gene>
    <name evidence="1" type="ORF">NDU88_006121</name>
</gene>
<accession>A0AAV7TD94</accession>
<protein>
    <submittedName>
        <fullName evidence="1">Uncharacterized protein</fullName>
    </submittedName>
</protein>
<name>A0AAV7TD94_PLEWA</name>
<dbReference type="AlphaFoldDB" id="A0AAV7TD94"/>
<organism evidence="1 2">
    <name type="scientific">Pleurodeles waltl</name>
    <name type="common">Iberian ribbed newt</name>
    <dbReference type="NCBI Taxonomy" id="8319"/>
    <lineage>
        <taxon>Eukaryota</taxon>
        <taxon>Metazoa</taxon>
        <taxon>Chordata</taxon>
        <taxon>Craniata</taxon>
        <taxon>Vertebrata</taxon>
        <taxon>Euteleostomi</taxon>
        <taxon>Amphibia</taxon>
        <taxon>Batrachia</taxon>
        <taxon>Caudata</taxon>
        <taxon>Salamandroidea</taxon>
        <taxon>Salamandridae</taxon>
        <taxon>Pleurodelinae</taxon>
        <taxon>Pleurodeles</taxon>
    </lineage>
</organism>
<sequence>MPVSGGLEPATAIAGSVVPVASLDPRMGANMEMLGSGHAVIARKETGVALRWGPVGHPDWPWGGGDPGSRRSWIGSGASCASRAPWVEVGAEEERDEWRELRAEARSLGGQAADGLSSRGKRLPNSGGLWGAAGRRRLSLVVELSYGPFSSRSQGSGI</sequence>
<dbReference type="Proteomes" id="UP001066276">
    <property type="component" value="Chromosome 4_1"/>
</dbReference>
<proteinExistence type="predicted"/>
<dbReference type="EMBL" id="JANPWB010000007">
    <property type="protein sequence ID" value="KAJ1174299.1"/>
    <property type="molecule type" value="Genomic_DNA"/>
</dbReference>
<reference evidence="1" key="1">
    <citation type="journal article" date="2022" name="bioRxiv">
        <title>Sequencing and chromosome-scale assembly of the giantPleurodeles waltlgenome.</title>
        <authorList>
            <person name="Brown T."/>
            <person name="Elewa A."/>
            <person name="Iarovenko S."/>
            <person name="Subramanian E."/>
            <person name="Araus A.J."/>
            <person name="Petzold A."/>
            <person name="Susuki M."/>
            <person name="Suzuki K.-i.T."/>
            <person name="Hayashi T."/>
            <person name="Toyoda A."/>
            <person name="Oliveira C."/>
            <person name="Osipova E."/>
            <person name="Leigh N.D."/>
            <person name="Simon A."/>
            <person name="Yun M.H."/>
        </authorList>
    </citation>
    <scope>NUCLEOTIDE SEQUENCE</scope>
    <source>
        <strain evidence="1">20211129_DDA</strain>
        <tissue evidence="1">Liver</tissue>
    </source>
</reference>
<evidence type="ECO:0000313" key="1">
    <source>
        <dbReference type="EMBL" id="KAJ1174299.1"/>
    </source>
</evidence>
<keyword evidence="2" id="KW-1185">Reference proteome</keyword>
<comment type="caution">
    <text evidence="1">The sequence shown here is derived from an EMBL/GenBank/DDBJ whole genome shotgun (WGS) entry which is preliminary data.</text>
</comment>
<evidence type="ECO:0000313" key="2">
    <source>
        <dbReference type="Proteomes" id="UP001066276"/>
    </source>
</evidence>